<gene>
    <name evidence="3" type="ORF">CGZ90_17680</name>
</gene>
<keyword evidence="1" id="KW-0812">Transmembrane</keyword>
<dbReference type="OrthoDB" id="2677857at2"/>
<dbReference type="AlphaFoldDB" id="A0A235F5B6"/>
<accession>A0A235F5B6</accession>
<comment type="caution">
    <text evidence="3">The sequence shown here is derived from an EMBL/GenBank/DDBJ whole genome shotgun (WGS) entry which is preliminary data.</text>
</comment>
<keyword evidence="1" id="KW-0472">Membrane</keyword>
<dbReference type="InterPro" id="IPR018745">
    <property type="entry name" value="MpsC"/>
</dbReference>
<protein>
    <recommendedName>
        <fullName evidence="2">Na+-translocating membrane potential-generating system MpsC domain-containing protein</fullName>
    </recommendedName>
</protein>
<reference evidence="3 4" key="1">
    <citation type="submission" date="2017-07" db="EMBL/GenBank/DDBJ databases">
        <title>Fictibacillus sp. nov. GDSW-R2A3 Genome sequencing and assembly.</title>
        <authorList>
            <person name="Mayilraj S."/>
        </authorList>
    </citation>
    <scope>NUCLEOTIDE SEQUENCE [LARGE SCALE GENOMIC DNA]</scope>
    <source>
        <strain evidence="3 4">GDSW-R2A3</strain>
    </source>
</reference>
<organism evidence="3 4">
    <name type="scientific">Fictibacillus aquaticus</name>
    <dbReference type="NCBI Taxonomy" id="2021314"/>
    <lineage>
        <taxon>Bacteria</taxon>
        <taxon>Bacillati</taxon>
        <taxon>Bacillota</taxon>
        <taxon>Bacilli</taxon>
        <taxon>Bacillales</taxon>
        <taxon>Fictibacillaceae</taxon>
        <taxon>Fictibacillus</taxon>
    </lineage>
</organism>
<dbReference type="EMBL" id="NOII01000013">
    <property type="protein sequence ID" value="OYD56384.1"/>
    <property type="molecule type" value="Genomic_DNA"/>
</dbReference>
<keyword evidence="1" id="KW-1133">Transmembrane helix</keyword>
<evidence type="ECO:0000313" key="4">
    <source>
        <dbReference type="Proteomes" id="UP000215059"/>
    </source>
</evidence>
<evidence type="ECO:0000259" key="2">
    <source>
        <dbReference type="Pfam" id="PF10057"/>
    </source>
</evidence>
<evidence type="ECO:0000313" key="3">
    <source>
        <dbReference type="EMBL" id="OYD56384.1"/>
    </source>
</evidence>
<dbReference type="Proteomes" id="UP000215059">
    <property type="component" value="Unassembled WGS sequence"/>
</dbReference>
<keyword evidence="4" id="KW-1185">Reference proteome</keyword>
<dbReference type="Pfam" id="PF10057">
    <property type="entry name" value="MpsC"/>
    <property type="match status" value="2"/>
</dbReference>
<sequence>MLAFDSISPPMGIITIIFLFIITVAALTTTDSKERSMENSKVLEREAASVIGKVLRDNFGKGPGNVICSLSDSVLVTYITNFASPVELSLMNIQQNLFVEKTGDLLMHTLKEEMMMFIELKMHLEVNEFFYDWNLDFHTGMLIFIFNKDAVYDDFYSNQEKLHDVISKITYEAQRLPDIVQSRRLNTKHLLVFREGLLVNLEKELLTLGFEETLVLGKRRLEKRLIEEYKTIIEQLLSAKIIDFFVVWNFSEDKSYILFVLKQE</sequence>
<feature type="domain" description="Na+-translocating membrane potential-generating system MpsC" evidence="2">
    <location>
        <begin position="187"/>
        <end position="263"/>
    </location>
</feature>
<evidence type="ECO:0000256" key="1">
    <source>
        <dbReference type="SAM" id="Phobius"/>
    </source>
</evidence>
<proteinExistence type="predicted"/>
<name>A0A235F5B6_9BACL</name>
<feature type="domain" description="Na+-translocating membrane potential-generating system MpsC" evidence="2">
    <location>
        <begin position="41"/>
        <end position="147"/>
    </location>
</feature>
<feature type="transmembrane region" description="Helical" evidence="1">
    <location>
        <begin position="12"/>
        <end position="30"/>
    </location>
</feature>